<name>C8X5W3_DESRD</name>
<dbReference type="EMBL" id="CP001735">
    <property type="protein sequence ID" value="ACV69810.1"/>
    <property type="molecule type" value="Genomic_DNA"/>
</dbReference>
<organism evidence="1 2">
    <name type="scientific">Desulfohalobium retbaense (strain ATCC 49708 / DSM 5692 / JCM 16813 / HR100)</name>
    <dbReference type="NCBI Taxonomy" id="485915"/>
    <lineage>
        <taxon>Bacteria</taxon>
        <taxon>Pseudomonadati</taxon>
        <taxon>Thermodesulfobacteriota</taxon>
        <taxon>Desulfovibrionia</taxon>
        <taxon>Desulfovibrionales</taxon>
        <taxon>Desulfohalobiaceae</taxon>
        <taxon>Desulfohalobium</taxon>
    </lineage>
</organism>
<keyword evidence="2" id="KW-1185">Reference proteome</keyword>
<dbReference type="Proteomes" id="UP000001052">
    <property type="component" value="Plasmid pDRET01"/>
</dbReference>
<geneLocation type="plasmid" evidence="1 2">
    <name>pDRET01</name>
</geneLocation>
<accession>C8X5W3</accession>
<dbReference type="AlphaFoldDB" id="C8X5W3"/>
<dbReference type="HOGENOM" id="CLU_1154983_0_0_7"/>
<dbReference type="KEGG" id="drt:Dret_2532"/>
<keyword evidence="1" id="KW-0614">Plasmid</keyword>
<proteinExistence type="predicted"/>
<evidence type="ECO:0000313" key="1">
    <source>
        <dbReference type="EMBL" id="ACV69810.1"/>
    </source>
</evidence>
<evidence type="ECO:0000313" key="2">
    <source>
        <dbReference type="Proteomes" id="UP000001052"/>
    </source>
</evidence>
<dbReference type="RefSeq" id="WP_012813901.1">
    <property type="nucleotide sequence ID" value="NC_013224.1"/>
</dbReference>
<sequence length="240" mass="28100">MDFSNNNISSLVILGTDIPSSKLNDSKIENINGLKVDIIRFCELNIENINRYDVAFFMNPKTDQQEFTKIPGKNKKKEKEVLFCFYIVNENQKMAKNLRYNESIIITEEKNEIETMLTLIYTIYFEHMISIDLHDLINIFGGKYFKKTTVSISDIYSLGRLLNKLKPKIKQNIKSSYRNFVHISFPNGQKYKLSDIESIMNIYNLAMENCPSIYFSDTLVHDIVSIKLDIFFEHQVSRYP</sequence>
<protein>
    <submittedName>
        <fullName evidence="1">Uncharacterized protein</fullName>
    </submittedName>
</protein>
<reference evidence="1 2" key="1">
    <citation type="journal article" date="2010" name="Stand. Genomic Sci.">
        <title>Complete genome sequence of Desulfohalobium retbaense type strain (HR(100)).</title>
        <authorList>
            <person name="Spring S."/>
            <person name="Nolan M."/>
            <person name="Lapidus A."/>
            <person name="Glavina Del Rio T."/>
            <person name="Copeland A."/>
            <person name="Tice H."/>
            <person name="Cheng J.F."/>
            <person name="Lucas S."/>
            <person name="Land M."/>
            <person name="Chen F."/>
            <person name="Bruce D."/>
            <person name="Goodwin L."/>
            <person name="Pitluck S."/>
            <person name="Ivanova N."/>
            <person name="Mavromatis K."/>
            <person name="Mikhailova N."/>
            <person name="Pati A."/>
            <person name="Chen A."/>
            <person name="Palaniappan K."/>
            <person name="Hauser L."/>
            <person name="Chang Y.J."/>
            <person name="Jeffries C.D."/>
            <person name="Munk C."/>
            <person name="Kiss H."/>
            <person name="Chain P."/>
            <person name="Han C."/>
            <person name="Brettin T."/>
            <person name="Detter J.C."/>
            <person name="Schuler E."/>
            <person name="Goker M."/>
            <person name="Rohde M."/>
            <person name="Bristow J."/>
            <person name="Eisen J.A."/>
            <person name="Markowitz V."/>
            <person name="Hugenholtz P."/>
            <person name="Kyrpides N.C."/>
            <person name="Klenk H.P."/>
        </authorList>
    </citation>
    <scope>NUCLEOTIDE SEQUENCE [LARGE SCALE GENOMIC DNA]</scope>
    <source>
        <strain evidence="1 2">DSM 5692</strain>
        <plasmid evidence="2">Plasmid pDRET01</plasmid>
    </source>
</reference>
<gene>
    <name evidence="1" type="ORF">Dret_2532</name>
</gene>